<comment type="caution">
    <text evidence="2">The sequence shown here is derived from an EMBL/GenBank/DDBJ whole genome shotgun (WGS) entry which is preliminary data.</text>
</comment>
<dbReference type="RefSeq" id="WP_012137495.1">
    <property type="nucleotide sequence ID" value="NZ_KE007317.1"/>
</dbReference>
<feature type="region of interest" description="Disordered" evidence="1">
    <location>
        <begin position="62"/>
        <end position="92"/>
    </location>
</feature>
<accession>R8B1X2</accession>
<proteinExistence type="predicted"/>
<evidence type="ECO:0000256" key="1">
    <source>
        <dbReference type="SAM" id="MobiDB-lite"/>
    </source>
</evidence>
<dbReference type="HOGENOM" id="CLU_2260363_0_0_6"/>
<organism evidence="2 3">
    <name type="scientific">Marinobacter lipolyticus SM19</name>
    <dbReference type="NCBI Taxonomy" id="1318628"/>
    <lineage>
        <taxon>Bacteria</taxon>
        <taxon>Pseudomonadati</taxon>
        <taxon>Pseudomonadota</taxon>
        <taxon>Gammaproteobacteria</taxon>
        <taxon>Pseudomonadales</taxon>
        <taxon>Marinobacteraceae</taxon>
        <taxon>Marinobacter</taxon>
    </lineage>
</organism>
<dbReference type="AlphaFoldDB" id="R8B1X2"/>
<dbReference type="EMBL" id="ASAD01000010">
    <property type="protein sequence ID" value="EON92569.1"/>
    <property type="molecule type" value="Genomic_DNA"/>
</dbReference>
<name>R8B1X2_9GAMM</name>
<dbReference type="eggNOG" id="ENOG50348JC">
    <property type="taxonomic scope" value="Bacteria"/>
</dbReference>
<keyword evidence="3" id="KW-1185">Reference proteome</keyword>
<evidence type="ECO:0000313" key="3">
    <source>
        <dbReference type="Proteomes" id="UP000016540"/>
    </source>
</evidence>
<sequence>MNYSDSVQKVLLRKITKAEQDLLQLKLDYCRFVYGLTHRSRVQVGGKSYLVRSVDVEAMSRQNDGSFSKPDVAGVAADTTGPAQPIDLGTQWELEQPTVAKETKASASRHGL</sequence>
<evidence type="ECO:0000313" key="2">
    <source>
        <dbReference type="EMBL" id="EON92569.1"/>
    </source>
</evidence>
<dbReference type="PATRIC" id="fig|1318628.3.peg.1492"/>
<reference evidence="2 3" key="1">
    <citation type="journal article" date="2013" name="Genome Announc.">
        <title>Draft Genome Sequence of the Moderately Halophilic Bacterium Marinobacter lipolyticus Strain SM19.</title>
        <authorList>
            <person name="Papke R.T."/>
            <person name="de la Haba R.R."/>
            <person name="Infante-Dominguez C."/>
            <person name="Perez D."/>
            <person name="Sanchez-Porro C."/>
            <person name="Lapierre P."/>
            <person name="Ventosa A."/>
        </authorList>
    </citation>
    <scope>NUCLEOTIDE SEQUENCE [LARGE SCALE GENOMIC DNA]</scope>
    <source>
        <strain evidence="2 3">SM19</strain>
    </source>
</reference>
<dbReference type="OrthoDB" id="6368842at2"/>
<gene>
    <name evidence="2" type="ORF">MARLIPOL_07449</name>
</gene>
<protein>
    <submittedName>
        <fullName evidence="2">Uncharacterized protein</fullName>
    </submittedName>
</protein>
<dbReference type="Proteomes" id="UP000016540">
    <property type="component" value="Unassembled WGS sequence"/>
</dbReference>